<sequence length="474" mass="54008">MSEVKSSKLETGLSSSGDPVEGDTAVSTPREVRAFYALNEECGLDNDTLGRFKDRFQFPKRVRVRLPSKGERACNFFPGEVCFYESSFACGLRFPVHPFHMELLDHFGIAPGQLMPNLWRIVVSCMGIWLAAMDGDMLRVDKLVYLYRLKASKEYGYYELVPWERSTRIVRGLPSSFRYWKSIFFFVLGDDFETLSGRVWGELPRLHPIKKRPKLKSRYRERVRKAIEYARTIKSWDDLVDPRTLAFYYLGPEPSAFVLRNLNIIGKKRMTTKFNKDMYAKMRVKKDEPLSNIGKKTMCITGRGSPAIPVTSITLVTSGAETTRMTFPSTSIEELPTLVSKRPHLSSKEKEKVDPRTSTIWSDEKLAMDRAHGVVTAEDLKVFSGVPFNTVASHHVHRFVQVLGESLHITSKYITQEAKVASLTSKMEAMEAETSKQKQSLINSMGEANTLKEKVKALSDDLRAERQLTLEKDE</sequence>
<feature type="region of interest" description="Disordered" evidence="2">
    <location>
        <begin position="1"/>
        <end position="25"/>
    </location>
</feature>
<evidence type="ECO:0000313" key="5">
    <source>
        <dbReference type="Proteomes" id="UP001324115"/>
    </source>
</evidence>
<comment type="caution">
    <text evidence="4">The sequence shown here is derived from an EMBL/GenBank/DDBJ whole genome shotgun (WGS) entry which is preliminary data.</text>
</comment>
<keyword evidence="1" id="KW-0175">Coiled coil</keyword>
<dbReference type="EMBL" id="JAXUIC010000002">
    <property type="protein sequence ID" value="KAK4599301.1"/>
    <property type="molecule type" value="Genomic_DNA"/>
</dbReference>
<keyword evidence="5" id="KW-1185">Reference proteome</keyword>
<evidence type="ECO:0000259" key="3">
    <source>
        <dbReference type="Pfam" id="PF04195"/>
    </source>
</evidence>
<dbReference type="InterPro" id="IPR007321">
    <property type="entry name" value="Transposase_28"/>
</dbReference>
<evidence type="ECO:0000313" key="4">
    <source>
        <dbReference type="EMBL" id="KAK4599301.1"/>
    </source>
</evidence>
<dbReference type="Pfam" id="PF04195">
    <property type="entry name" value="Transposase_28"/>
    <property type="match status" value="1"/>
</dbReference>
<protein>
    <recommendedName>
        <fullName evidence="3">Transposase (putative) gypsy type domain-containing protein</fullName>
    </recommendedName>
</protein>
<name>A0AAN7FY77_QUERU</name>
<evidence type="ECO:0000256" key="2">
    <source>
        <dbReference type="SAM" id="MobiDB-lite"/>
    </source>
</evidence>
<proteinExistence type="predicted"/>
<feature type="domain" description="Transposase (putative) gypsy type" evidence="3">
    <location>
        <begin position="81"/>
        <end position="122"/>
    </location>
</feature>
<reference evidence="4 5" key="1">
    <citation type="journal article" date="2023" name="G3 (Bethesda)">
        <title>A haplotype-resolved chromosome-scale genome for Quercus rubra L. provides insights into the genetics of adaptive traits for red oak species.</title>
        <authorList>
            <person name="Kapoor B."/>
            <person name="Jenkins J."/>
            <person name="Schmutz J."/>
            <person name="Zhebentyayeva T."/>
            <person name="Kuelheim C."/>
            <person name="Coggeshall M."/>
            <person name="Heim C."/>
            <person name="Lasky J.R."/>
            <person name="Leites L."/>
            <person name="Islam-Faridi N."/>
            <person name="Romero-Severson J."/>
            <person name="DeLeo V.L."/>
            <person name="Lucas S.M."/>
            <person name="Lazic D."/>
            <person name="Gailing O."/>
            <person name="Carlson J."/>
            <person name="Staton M."/>
        </authorList>
    </citation>
    <scope>NUCLEOTIDE SEQUENCE [LARGE SCALE GENOMIC DNA]</scope>
    <source>
        <strain evidence="4">Pseudo-F2</strain>
    </source>
</reference>
<dbReference type="AlphaFoldDB" id="A0AAN7FY77"/>
<dbReference type="Proteomes" id="UP001324115">
    <property type="component" value="Unassembled WGS sequence"/>
</dbReference>
<feature type="coiled-coil region" evidence="1">
    <location>
        <begin position="413"/>
        <end position="468"/>
    </location>
</feature>
<accession>A0AAN7FY77</accession>
<gene>
    <name evidence="4" type="ORF">RGQ29_009388</name>
</gene>
<evidence type="ECO:0000256" key="1">
    <source>
        <dbReference type="SAM" id="Coils"/>
    </source>
</evidence>
<organism evidence="4 5">
    <name type="scientific">Quercus rubra</name>
    <name type="common">Northern red oak</name>
    <name type="synonym">Quercus borealis</name>
    <dbReference type="NCBI Taxonomy" id="3512"/>
    <lineage>
        <taxon>Eukaryota</taxon>
        <taxon>Viridiplantae</taxon>
        <taxon>Streptophyta</taxon>
        <taxon>Embryophyta</taxon>
        <taxon>Tracheophyta</taxon>
        <taxon>Spermatophyta</taxon>
        <taxon>Magnoliopsida</taxon>
        <taxon>eudicotyledons</taxon>
        <taxon>Gunneridae</taxon>
        <taxon>Pentapetalae</taxon>
        <taxon>rosids</taxon>
        <taxon>fabids</taxon>
        <taxon>Fagales</taxon>
        <taxon>Fagaceae</taxon>
        <taxon>Quercus</taxon>
    </lineage>
</organism>